<evidence type="ECO:0000256" key="5">
    <source>
        <dbReference type="ARBA" id="ARBA00022840"/>
    </source>
</evidence>
<dbReference type="PANTHER" id="PTHR10169">
    <property type="entry name" value="DNA TOPOISOMERASE/GYRASE"/>
    <property type="match status" value="1"/>
</dbReference>
<dbReference type="EMBL" id="OU503042">
    <property type="protein sequence ID" value="CAI9764972.1"/>
    <property type="molecule type" value="Genomic_DNA"/>
</dbReference>
<evidence type="ECO:0000259" key="10">
    <source>
        <dbReference type="PROSITE" id="PS52040"/>
    </source>
</evidence>
<keyword evidence="12" id="KW-1185">Reference proteome</keyword>
<dbReference type="Pfam" id="PF16898">
    <property type="entry name" value="TOPRIM_C"/>
    <property type="match status" value="1"/>
</dbReference>
<evidence type="ECO:0000313" key="11">
    <source>
        <dbReference type="EMBL" id="CAI9764972.1"/>
    </source>
</evidence>
<reference evidence="11" key="1">
    <citation type="submission" date="2023-05" db="EMBL/GenBank/DDBJ databases">
        <authorList>
            <person name="Huff M."/>
        </authorList>
    </citation>
    <scope>NUCLEOTIDE SEQUENCE</scope>
</reference>
<dbReference type="GO" id="GO:0006265">
    <property type="term" value="P:DNA topological change"/>
    <property type="evidence" value="ECO:0007669"/>
    <property type="project" value="UniProtKB-UniRule"/>
</dbReference>
<evidence type="ECO:0000256" key="2">
    <source>
        <dbReference type="ARBA" id="ARBA00001946"/>
    </source>
</evidence>
<dbReference type="PROSITE" id="PS52040">
    <property type="entry name" value="TOPO_IIA"/>
    <property type="match status" value="1"/>
</dbReference>
<dbReference type="SMART" id="SM00434">
    <property type="entry name" value="TOP4c"/>
    <property type="match status" value="1"/>
</dbReference>
<evidence type="ECO:0000256" key="7">
    <source>
        <dbReference type="ARBA" id="ARBA00023125"/>
    </source>
</evidence>
<dbReference type="EC" id="5.6.2.2" evidence="3"/>
<evidence type="ECO:0000313" key="12">
    <source>
        <dbReference type="Proteomes" id="UP000834106"/>
    </source>
</evidence>
<name>A0AAD1Z876_9LAMI</name>
<comment type="cofactor">
    <cofactor evidence="2">
        <name>Mg(2+)</name>
        <dbReference type="ChEBI" id="CHEBI:18420"/>
    </cofactor>
</comment>
<dbReference type="FunFam" id="3.40.50.670:FF:000001">
    <property type="entry name" value="DNA topoisomerase 2"/>
    <property type="match status" value="1"/>
</dbReference>
<feature type="active site" description="O-(5'-phospho-DNA)-tyrosine intermediate" evidence="9">
    <location>
        <position position="289"/>
    </location>
</feature>
<dbReference type="PANTHER" id="PTHR10169:SF38">
    <property type="entry name" value="DNA TOPOISOMERASE 2"/>
    <property type="match status" value="1"/>
</dbReference>
<organism evidence="11 12">
    <name type="scientific">Fraxinus pennsylvanica</name>
    <dbReference type="NCBI Taxonomy" id="56036"/>
    <lineage>
        <taxon>Eukaryota</taxon>
        <taxon>Viridiplantae</taxon>
        <taxon>Streptophyta</taxon>
        <taxon>Embryophyta</taxon>
        <taxon>Tracheophyta</taxon>
        <taxon>Spermatophyta</taxon>
        <taxon>Magnoliopsida</taxon>
        <taxon>eudicotyledons</taxon>
        <taxon>Gunneridae</taxon>
        <taxon>Pentapetalae</taxon>
        <taxon>asterids</taxon>
        <taxon>lamiids</taxon>
        <taxon>Lamiales</taxon>
        <taxon>Oleaceae</taxon>
        <taxon>Oleeae</taxon>
        <taxon>Fraxinus</taxon>
    </lineage>
</organism>
<dbReference type="Gene3D" id="3.90.199.10">
    <property type="entry name" value="Topoisomerase II, domain 5"/>
    <property type="match status" value="1"/>
</dbReference>
<dbReference type="Proteomes" id="UP000834106">
    <property type="component" value="Chromosome 7"/>
</dbReference>
<dbReference type="InterPro" id="IPR050634">
    <property type="entry name" value="DNA_Topoisomerase_II"/>
</dbReference>
<dbReference type="GO" id="GO:0005634">
    <property type="term" value="C:nucleus"/>
    <property type="evidence" value="ECO:0007669"/>
    <property type="project" value="TreeGrafter"/>
</dbReference>
<dbReference type="GO" id="GO:0003918">
    <property type="term" value="F:DNA topoisomerase type II (double strand cut, ATP-hydrolyzing) activity"/>
    <property type="evidence" value="ECO:0007669"/>
    <property type="project" value="UniProtKB-EC"/>
</dbReference>
<dbReference type="SUPFAM" id="SSF56719">
    <property type="entry name" value="Type II DNA topoisomerase"/>
    <property type="match status" value="1"/>
</dbReference>
<keyword evidence="7 9" id="KW-0238">DNA-binding</keyword>
<accession>A0AAD1Z876</accession>
<gene>
    <name evidence="11" type="ORF">FPE_LOCUS12402</name>
</gene>
<dbReference type="AlphaFoldDB" id="A0AAD1Z876"/>
<dbReference type="InterPro" id="IPR013760">
    <property type="entry name" value="Topo_IIA-like_dom_sf"/>
</dbReference>
<evidence type="ECO:0000256" key="4">
    <source>
        <dbReference type="ARBA" id="ARBA00022741"/>
    </source>
</evidence>
<keyword evidence="8 9" id="KW-0413">Isomerase</keyword>
<proteinExistence type="predicted"/>
<evidence type="ECO:0000256" key="1">
    <source>
        <dbReference type="ARBA" id="ARBA00000185"/>
    </source>
</evidence>
<evidence type="ECO:0000256" key="9">
    <source>
        <dbReference type="PROSITE-ProRule" id="PRU01384"/>
    </source>
</evidence>
<keyword evidence="4" id="KW-0547">Nucleotide-binding</keyword>
<evidence type="ECO:0000256" key="8">
    <source>
        <dbReference type="ARBA" id="ARBA00023235"/>
    </source>
</evidence>
<evidence type="ECO:0000256" key="6">
    <source>
        <dbReference type="ARBA" id="ARBA00023029"/>
    </source>
</evidence>
<feature type="domain" description="Topo IIA-type catalytic" evidence="10">
    <location>
        <begin position="193"/>
        <end position="359"/>
    </location>
</feature>
<dbReference type="Gene3D" id="3.40.50.670">
    <property type="match status" value="1"/>
</dbReference>
<comment type="catalytic activity">
    <reaction evidence="1 9">
        <text>ATP-dependent breakage, passage and rejoining of double-stranded DNA.</text>
        <dbReference type="EC" id="5.6.2.2"/>
    </reaction>
</comment>
<keyword evidence="6 9" id="KW-0799">Topoisomerase</keyword>
<sequence length="359" mass="40856">MAALSIGHLCPIPDHQLNSVKKSRKFISACSQNRDPSNAKTKKESNEKNKGIVQQLYFGMEKLGGVVMDNLSPKQKGDWKDITLMSLSFANIKKILGLQHGKQYDSIKSLRYGHLMIMTDQATHKNGEKMSFYTMPEYESWKESLGDRARRGTSTDKEGKEYFKDLEKHKKDFVWADDHDGEAIELAFSKKKIEARKNWLRQFEPGTYLDQEEKLIKYRDFVNKELILFSIADLQRSIPSMVDGLKPESSNIIGMAQKYVGCNNINILKPNGQFGTRNQGGKDHASARYIFTQLSAITRFLFPKDDDILLDYQNEDGQTIEPTWYVPIIPIVLINGSEGIGMGWSSLVPNYNPRDIEAG</sequence>
<dbReference type="InterPro" id="IPR013758">
    <property type="entry name" value="Topo_IIA_A/C_ab"/>
</dbReference>
<dbReference type="GO" id="GO:0005524">
    <property type="term" value="F:ATP binding"/>
    <property type="evidence" value="ECO:0007669"/>
    <property type="project" value="UniProtKB-KW"/>
</dbReference>
<evidence type="ECO:0000256" key="3">
    <source>
        <dbReference type="ARBA" id="ARBA00012895"/>
    </source>
</evidence>
<protein>
    <recommendedName>
        <fullName evidence="3">DNA topoisomerase (ATP-hydrolyzing)</fullName>
        <ecNumber evidence="3">5.6.2.2</ecNumber>
    </recommendedName>
</protein>
<dbReference type="GO" id="GO:0000819">
    <property type="term" value="P:sister chromatid segregation"/>
    <property type="evidence" value="ECO:0007669"/>
    <property type="project" value="TreeGrafter"/>
</dbReference>
<dbReference type="GO" id="GO:0000712">
    <property type="term" value="P:resolution of meiotic recombination intermediates"/>
    <property type="evidence" value="ECO:0007669"/>
    <property type="project" value="TreeGrafter"/>
</dbReference>
<dbReference type="InterPro" id="IPR031660">
    <property type="entry name" value="TOPRIM_C"/>
</dbReference>
<dbReference type="Pfam" id="PF00521">
    <property type="entry name" value="DNA_topoisoIV"/>
    <property type="match status" value="1"/>
</dbReference>
<dbReference type="InterPro" id="IPR013759">
    <property type="entry name" value="Topo_IIA_B_C"/>
</dbReference>
<dbReference type="GO" id="GO:0003677">
    <property type="term" value="F:DNA binding"/>
    <property type="evidence" value="ECO:0007669"/>
    <property type="project" value="UniProtKB-UniRule"/>
</dbReference>
<keyword evidence="5" id="KW-0067">ATP-binding</keyword>
<dbReference type="InterPro" id="IPR002205">
    <property type="entry name" value="Topo_IIA_dom_A"/>
</dbReference>